<comment type="caution">
    <text evidence="6">The sequence shown here is derived from an EMBL/GenBank/DDBJ whole genome shotgun (WGS) entry which is preliminary data.</text>
</comment>
<sequence>MTTTVTPAVKAILDKYEATSPAVKGNLARILMQGKLGGTGKLVILPVDQGFEHGPARSFAVNPPAYDPHYHYQIAIDAGLSAYAAPLGPLEAGADTFAGQIPTILKVNSSNSWATSIDQAVTASVSDALRLGCAAIGFTIYPGSDGIFEQMEEIRELSEEAKSVGIATVIWSYPRGGKLSKDGELALDVGAYAAHMAALLGAHIIKVKLPTAHIEQDEAKKAYEGTDWSKQSDRVKHVVQSSFAGRRIVVFSGGAAKGNDAVYQDARDILAGGGNGSIIGRNTFQRNREDALEMLAKIIAIYKGEAA</sequence>
<keyword evidence="3" id="KW-0704">Schiff base</keyword>
<dbReference type="EMBL" id="JAMLDY010000001">
    <property type="protein sequence ID" value="MCP3733380.1"/>
    <property type="molecule type" value="Genomic_DNA"/>
</dbReference>
<evidence type="ECO:0000313" key="7">
    <source>
        <dbReference type="Proteomes" id="UP001139486"/>
    </source>
</evidence>
<proteinExistence type="inferred from homology"/>
<dbReference type="InterPro" id="IPR041720">
    <property type="entry name" value="FbaB-like"/>
</dbReference>
<accession>A0A9X2HWM3</accession>
<dbReference type="SMART" id="SM01133">
    <property type="entry name" value="DeoC"/>
    <property type="match status" value="1"/>
</dbReference>
<evidence type="ECO:0000256" key="1">
    <source>
        <dbReference type="ARBA" id="ARBA00013068"/>
    </source>
</evidence>
<evidence type="ECO:0000256" key="4">
    <source>
        <dbReference type="ARBA" id="ARBA00049653"/>
    </source>
</evidence>
<name>A0A9X2HWM3_9SPHN</name>
<dbReference type="PIRSF" id="PIRSF038992">
    <property type="entry name" value="Aldolase_Ia"/>
    <property type="match status" value="1"/>
</dbReference>
<dbReference type="InterPro" id="IPR002915">
    <property type="entry name" value="DeoC/FbaB/LacD_aldolase"/>
</dbReference>
<dbReference type="PANTHER" id="PTHR47916:SF4">
    <property type="entry name" value="FRUCTOSE-BISPHOSPHATE ALDOLASE CLASS 1"/>
    <property type="match status" value="1"/>
</dbReference>
<gene>
    <name evidence="6" type="ORF">M9979_00575</name>
</gene>
<dbReference type="InterPro" id="IPR050456">
    <property type="entry name" value="DeoC/FbaB_aldolase"/>
</dbReference>
<keyword evidence="2 6" id="KW-0456">Lyase</keyword>
<evidence type="ECO:0000256" key="3">
    <source>
        <dbReference type="ARBA" id="ARBA00023270"/>
    </source>
</evidence>
<keyword evidence="7" id="KW-1185">Reference proteome</keyword>
<dbReference type="InterPro" id="IPR013785">
    <property type="entry name" value="Aldolase_TIM"/>
</dbReference>
<feature type="active site" description="Schiff-base intermediate with dihydroxyacetone-P" evidence="5">
    <location>
        <position position="206"/>
    </location>
</feature>
<dbReference type="GO" id="GO:0004332">
    <property type="term" value="F:fructose-bisphosphate aldolase activity"/>
    <property type="evidence" value="ECO:0007669"/>
    <property type="project" value="UniProtKB-EC"/>
</dbReference>
<evidence type="ECO:0000256" key="5">
    <source>
        <dbReference type="PIRSR" id="PIRSR038992-1"/>
    </source>
</evidence>
<dbReference type="RefSeq" id="WP_254287378.1">
    <property type="nucleotide sequence ID" value="NZ_JAMLDY010000001.1"/>
</dbReference>
<dbReference type="Pfam" id="PF01791">
    <property type="entry name" value="DeoC"/>
    <property type="match status" value="1"/>
</dbReference>
<reference evidence="6" key="1">
    <citation type="submission" date="2022-05" db="EMBL/GenBank/DDBJ databases">
        <title>Sphingomonas sp. strain RP10 Genome sequencing and assembly.</title>
        <authorList>
            <person name="Kim I."/>
        </authorList>
    </citation>
    <scope>NUCLEOTIDE SEQUENCE</scope>
    <source>
        <strain evidence="6">RP10</strain>
    </source>
</reference>
<dbReference type="PANTHER" id="PTHR47916">
    <property type="entry name" value="FRUCTOSE-BISPHOSPHATE ALDOLASE CLASS 1"/>
    <property type="match status" value="1"/>
</dbReference>
<feature type="active site" description="Proton donor" evidence="5">
    <location>
        <position position="173"/>
    </location>
</feature>
<dbReference type="Gene3D" id="3.20.20.70">
    <property type="entry name" value="Aldolase class I"/>
    <property type="match status" value="1"/>
</dbReference>
<dbReference type="EC" id="4.1.2.13" evidence="1"/>
<dbReference type="GO" id="GO:0006096">
    <property type="term" value="P:glycolytic process"/>
    <property type="evidence" value="ECO:0007669"/>
    <property type="project" value="UniProtKB-KW"/>
</dbReference>
<comment type="similarity">
    <text evidence="4">Belongs to the DeoC/FbaB aldolase family. FbaB subfamily.</text>
</comment>
<protein>
    <recommendedName>
        <fullName evidence="1">fructose-bisphosphate aldolase</fullName>
        <ecNumber evidence="1">4.1.2.13</ecNumber>
    </recommendedName>
</protein>
<dbReference type="NCBIfam" id="NF006704">
    <property type="entry name" value="PRK09250.1-1"/>
    <property type="match status" value="1"/>
</dbReference>
<dbReference type="SUPFAM" id="SSF51569">
    <property type="entry name" value="Aldolase"/>
    <property type="match status" value="1"/>
</dbReference>
<evidence type="ECO:0000313" key="6">
    <source>
        <dbReference type="EMBL" id="MCP3733380.1"/>
    </source>
</evidence>
<dbReference type="AlphaFoldDB" id="A0A9X2HWM3"/>
<evidence type="ECO:0000256" key="2">
    <source>
        <dbReference type="ARBA" id="ARBA00023239"/>
    </source>
</evidence>
<organism evidence="6 7">
    <name type="scientific">Sphingomonas liriopis</name>
    <dbReference type="NCBI Taxonomy" id="2949094"/>
    <lineage>
        <taxon>Bacteria</taxon>
        <taxon>Pseudomonadati</taxon>
        <taxon>Pseudomonadota</taxon>
        <taxon>Alphaproteobacteria</taxon>
        <taxon>Sphingomonadales</taxon>
        <taxon>Sphingomonadaceae</taxon>
        <taxon>Sphingomonas</taxon>
    </lineage>
</organism>
<dbReference type="Proteomes" id="UP001139486">
    <property type="component" value="Unassembled WGS sequence"/>
</dbReference>